<dbReference type="RefSeq" id="WP_111419087.1">
    <property type="nucleotide sequence ID" value="NZ_NPEX01000059.1"/>
</dbReference>
<dbReference type="EMBL" id="NPEX01000059">
    <property type="protein sequence ID" value="RAI44056.1"/>
    <property type="molecule type" value="Genomic_DNA"/>
</dbReference>
<dbReference type="Pfam" id="PF08241">
    <property type="entry name" value="Methyltransf_11"/>
    <property type="match status" value="1"/>
</dbReference>
<reference evidence="5 6" key="1">
    <citation type="submission" date="2017-07" db="EMBL/GenBank/DDBJ databases">
        <title>Draft Genome Sequences of Select Purple Nonsulfur Bacteria.</title>
        <authorList>
            <person name="Lasarre B."/>
            <person name="Mckinlay J.B."/>
        </authorList>
    </citation>
    <scope>NUCLEOTIDE SEQUENCE [LARGE SCALE GENOMIC DNA]</scope>
    <source>
        <strain evidence="5 6">DSM 5909</strain>
    </source>
</reference>
<organism evidence="5 6">
    <name type="scientific">Rhodoplanes roseus</name>
    <dbReference type="NCBI Taxonomy" id="29409"/>
    <lineage>
        <taxon>Bacteria</taxon>
        <taxon>Pseudomonadati</taxon>
        <taxon>Pseudomonadota</taxon>
        <taxon>Alphaproteobacteria</taxon>
        <taxon>Hyphomicrobiales</taxon>
        <taxon>Nitrobacteraceae</taxon>
        <taxon>Rhodoplanes</taxon>
    </lineage>
</organism>
<dbReference type="SUPFAM" id="SSF53335">
    <property type="entry name" value="S-adenosyl-L-methionine-dependent methyltransferases"/>
    <property type="match status" value="1"/>
</dbReference>
<protein>
    <submittedName>
        <fullName evidence="5">SAM-dependent methyltransferase</fullName>
    </submittedName>
</protein>
<accession>A0A327L0R5</accession>
<dbReference type="GO" id="GO:0008757">
    <property type="term" value="F:S-adenosylmethionine-dependent methyltransferase activity"/>
    <property type="evidence" value="ECO:0007669"/>
    <property type="project" value="InterPro"/>
</dbReference>
<dbReference type="Proteomes" id="UP000249130">
    <property type="component" value="Unassembled WGS sequence"/>
</dbReference>
<evidence type="ECO:0000256" key="2">
    <source>
        <dbReference type="ARBA" id="ARBA00022679"/>
    </source>
</evidence>
<dbReference type="Gene3D" id="3.40.50.150">
    <property type="entry name" value="Vaccinia Virus protein VP39"/>
    <property type="match status" value="1"/>
</dbReference>
<keyword evidence="2 5" id="KW-0808">Transferase</keyword>
<dbReference type="OrthoDB" id="9791837at2"/>
<evidence type="ECO:0000313" key="6">
    <source>
        <dbReference type="Proteomes" id="UP000249130"/>
    </source>
</evidence>
<keyword evidence="3" id="KW-0949">S-adenosyl-L-methionine</keyword>
<evidence type="ECO:0000256" key="1">
    <source>
        <dbReference type="ARBA" id="ARBA00022603"/>
    </source>
</evidence>
<evidence type="ECO:0000313" key="5">
    <source>
        <dbReference type="EMBL" id="RAI44056.1"/>
    </source>
</evidence>
<proteinExistence type="predicted"/>
<evidence type="ECO:0000256" key="3">
    <source>
        <dbReference type="ARBA" id="ARBA00022691"/>
    </source>
</evidence>
<gene>
    <name evidence="5" type="ORF">CH341_11015</name>
</gene>
<dbReference type="PANTHER" id="PTHR43464">
    <property type="entry name" value="METHYLTRANSFERASE"/>
    <property type="match status" value="1"/>
</dbReference>
<dbReference type="InterPro" id="IPR029063">
    <property type="entry name" value="SAM-dependent_MTases_sf"/>
</dbReference>
<evidence type="ECO:0000259" key="4">
    <source>
        <dbReference type="Pfam" id="PF08241"/>
    </source>
</evidence>
<dbReference type="PANTHER" id="PTHR43464:SF19">
    <property type="entry name" value="UBIQUINONE BIOSYNTHESIS O-METHYLTRANSFERASE, MITOCHONDRIAL"/>
    <property type="match status" value="1"/>
</dbReference>
<keyword evidence="1 5" id="KW-0489">Methyltransferase</keyword>
<name>A0A327L0R5_9BRAD</name>
<dbReference type="GO" id="GO:0032259">
    <property type="term" value="P:methylation"/>
    <property type="evidence" value="ECO:0007669"/>
    <property type="project" value="UniProtKB-KW"/>
</dbReference>
<feature type="domain" description="Methyltransferase type 11" evidence="4">
    <location>
        <begin position="49"/>
        <end position="142"/>
    </location>
</feature>
<sequence>MSDPQNVYDDPVFFENYARLRHCGTGLNDWLEQPALWSLLPPLAGLRVLDLGCGFGDFARKARRAGARIVVGLDVSTRMLAQARALTDDPAVAYRHGSIERLDLDGRFDLVVSSLTLHYVAEYAAAVARIARLLDPGGVFVFSVEHPICTARAEQKWVCDTDGRPLYWPIDEYRSEGPRSTRWFVNGVIKHHRTVETYVTGLLEAGLTLRALREPEPVEDTILADRDLHRRRPPILVLAATR</sequence>
<dbReference type="InterPro" id="IPR013216">
    <property type="entry name" value="Methyltransf_11"/>
</dbReference>
<dbReference type="CDD" id="cd02440">
    <property type="entry name" value="AdoMet_MTases"/>
    <property type="match status" value="1"/>
</dbReference>
<comment type="caution">
    <text evidence="5">The sequence shown here is derived from an EMBL/GenBank/DDBJ whole genome shotgun (WGS) entry which is preliminary data.</text>
</comment>
<keyword evidence="6" id="KW-1185">Reference proteome</keyword>
<dbReference type="AlphaFoldDB" id="A0A327L0R5"/>